<evidence type="ECO:0000256" key="19">
    <source>
        <dbReference type="SAM" id="MobiDB-lite"/>
    </source>
</evidence>
<gene>
    <name evidence="23" type="ORF">EVOR1521_LOCUS19545</name>
</gene>
<evidence type="ECO:0000256" key="12">
    <source>
        <dbReference type="ARBA" id="ARBA00022840"/>
    </source>
</evidence>
<proteinExistence type="predicted"/>
<evidence type="ECO:0000256" key="5">
    <source>
        <dbReference type="ARBA" id="ARBA00022679"/>
    </source>
</evidence>
<dbReference type="InterPro" id="IPR001841">
    <property type="entry name" value="Znf_RING"/>
</dbReference>
<dbReference type="PROSITE" id="PS50127">
    <property type="entry name" value="UBC_2"/>
    <property type="match status" value="1"/>
</dbReference>
<evidence type="ECO:0000313" key="23">
    <source>
        <dbReference type="EMBL" id="CAJ1395017.1"/>
    </source>
</evidence>
<evidence type="ECO:0000256" key="7">
    <source>
        <dbReference type="ARBA" id="ARBA00022723"/>
    </source>
</evidence>
<dbReference type="SMART" id="SM00212">
    <property type="entry name" value="UBCc"/>
    <property type="match status" value="1"/>
</dbReference>
<keyword evidence="24" id="KW-1185">Reference proteome</keyword>
<dbReference type="PROSITE" id="PS51292">
    <property type="entry name" value="ZF_RING_CH"/>
    <property type="match status" value="1"/>
</dbReference>
<dbReference type="PANTHER" id="PTHR46116:SF26">
    <property type="entry name" value="UBIQUITIN-CONJUGATING ENZYME E2 Z"/>
    <property type="match status" value="1"/>
</dbReference>
<evidence type="ECO:0000256" key="11">
    <source>
        <dbReference type="ARBA" id="ARBA00022833"/>
    </source>
</evidence>
<feature type="compositionally biased region" description="Low complexity" evidence="19">
    <location>
        <begin position="517"/>
        <end position="533"/>
    </location>
</feature>
<comment type="caution">
    <text evidence="23">The sequence shown here is derived from an EMBL/GenBank/DDBJ whole genome shotgun (WGS) entry which is preliminary data.</text>
</comment>
<evidence type="ECO:0000256" key="10">
    <source>
        <dbReference type="ARBA" id="ARBA00022786"/>
    </source>
</evidence>
<evidence type="ECO:0000256" key="15">
    <source>
        <dbReference type="ARBA" id="ARBA00041798"/>
    </source>
</evidence>
<dbReference type="Gene3D" id="3.30.40.10">
    <property type="entry name" value="Zinc/RING finger domain, C3HC4 (zinc finger)"/>
    <property type="match status" value="1"/>
</dbReference>
<organism evidence="23 24">
    <name type="scientific">Effrenium voratum</name>
    <dbReference type="NCBI Taxonomy" id="2562239"/>
    <lineage>
        <taxon>Eukaryota</taxon>
        <taxon>Sar</taxon>
        <taxon>Alveolata</taxon>
        <taxon>Dinophyceae</taxon>
        <taxon>Suessiales</taxon>
        <taxon>Symbiodiniaceae</taxon>
        <taxon>Effrenium</taxon>
    </lineage>
</organism>
<evidence type="ECO:0000259" key="21">
    <source>
        <dbReference type="PROSITE" id="PS50127"/>
    </source>
</evidence>
<dbReference type="InterPro" id="IPR011016">
    <property type="entry name" value="Znf_RING-CH"/>
</dbReference>
<dbReference type="EC" id="2.3.2.23" evidence="3"/>
<evidence type="ECO:0000256" key="3">
    <source>
        <dbReference type="ARBA" id="ARBA00012486"/>
    </source>
</evidence>
<accession>A0AA36N5E8</accession>
<evidence type="ECO:0000256" key="9">
    <source>
        <dbReference type="ARBA" id="ARBA00022771"/>
    </source>
</evidence>
<evidence type="ECO:0000256" key="14">
    <source>
        <dbReference type="ARBA" id="ARBA00039894"/>
    </source>
</evidence>
<feature type="domain" description="RING-type" evidence="20">
    <location>
        <begin position="258"/>
        <end position="303"/>
    </location>
</feature>
<feature type="domain" description="UBC core" evidence="21">
    <location>
        <begin position="22"/>
        <end position="203"/>
    </location>
</feature>
<evidence type="ECO:0000259" key="20">
    <source>
        <dbReference type="PROSITE" id="PS50089"/>
    </source>
</evidence>
<keyword evidence="10" id="KW-0833">Ubl conjugation pathway</keyword>
<evidence type="ECO:0000256" key="6">
    <source>
        <dbReference type="ARBA" id="ARBA00022703"/>
    </source>
</evidence>
<dbReference type="PROSITE" id="PS50089">
    <property type="entry name" value="ZF_RING_2"/>
    <property type="match status" value="1"/>
</dbReference>
<keyword evidence="11" id="KW-0862">Zinc</keyword>
<keyword evidence="9 18" id="KW-0863">Zinc-finger</keyword>
<evidence type="ECO:0000256" key="8">
    <source>
        <dbReference type="ARBA" id="ARBA00022741"/>
    </source>
</evidence>
<dbReference type="GO" id="GO:0004869">
    <property type="term" value="F:cysteine-type endopeptidase inhibitor activity"/>
    <property type="evidence" value="ECO:0007669"/>
    <property type="project" value="TreeGrafter"/>
</dbReference>
<keyword evidence="4" id="KW-0963">Cytoplasm</keyword>
<dbReference type="SMART" id="SM00744">
    <property type="entry name" value="RINGv"/>
    <property type="match status" value="1"/>
</dbReference>
<dbReference type="Proteomes" id="UP001178507">
    <property type="component" value="Unassembled WGS sequence"/>
</dbReference>
<dbReference type="CDD" id="cd23809">
    <property type="entry name" value="UBCc_UBE2Z"/>
    <property type="match status" value="1"/>
</dbReference>
<dbReference type="Gene3D" id="3.10.110.10">
    <property type="entry name" value="Ubiquitin Conjugating Enzyme"/>
    <property type="match status" value="1"/>
</dbReference>
<dbReference type="PANTHER" id="PTHR46116">
    <property type="entry name" value="(E3-INDEPENDENT) E2 UBIQUITIN-CONJUGATING ENZYME"/>
    <property type="match status" value="1"/>
</dbReference>
<evidence type="ECO:0000256" key="18">
    <source>
        <dbReference type="PROSITE-ProRule" id="PRU00175"/>
    </source>
</evidence>
<keyword evidence="5" id="KW-0808">Transferase</keyword>
<evidence type="ECO:0000256" key="13">
    <source>
        <dbReference type="ARBA" id="ARBA00023242"/>
    </source>
</evidence>
<dbReference type="GO" id="GO:0005737">
    <property type="term" value="C:cytoplasm"/>
    <property type="evidence" value="ECO:0007669"/>
    <property type="project" value="UniProtKB-SubCell"/>
</dbReference>
<evidence type="ECO:0000256" key="17">
    <source>
        <dbReference type="ARBA" id="ARBA00042401"/>
    </source>
</evidence>
<dbReference type="SUPFAM" id="SSF57850">
    <property type="entry name" value="RING/U-box"/>
    <property type="match status" value="1"/>
</dbReference>
<evidence type="ECO:0000256" key="16">
    <source>
        <dbReference type="ARBA" id="ARBA00042316"/>
    </source>
</evidence>
<evidence type="ECO:0000313" key="24">
    <source>
        <dbReference type="Proteomes" id="UP001178507"/>
    </source>
</evidence>
<dbReference type="GO" id="GO:0005524">
    <property type="term" value="F:ATP binding"/>
    <property type="evidence" value="ECO:0007669"/>
    <property type="project" value="UniProtKB-KW"/>
</dbReference>
<keyword evidence="6" id="KW-0053">Apoptosis</keyword>
<dbReference type="SUPFAM" id="SSF54495">
    <property type="entry name" value="UBC-like"/>
    <property type="match status" value="1"/>
</dbReference>
<dbReference type="InterPro" id="IPR013083">
    <property type="entry name" value="Znf_RING/FYVE/PHD"/>
</dbReference>
<dbReference type="InterPro" id="IPR016135">
    <property type="entry name" value="UBQ-conjugating_enzyme/RWD"/>
</dbReference>
<protein>
    <recommendedName>
        <fullName evidence="14">Ubiquitin-conjugating enzyme E2 Z</fullName>
        <ecNumber evidence="3">2.3.2.23</ecNumber>
    </recommendedName>
    <alternativeName>
        <fullName evidence="15">E2 ubiquitin-conjugating enzyme Z</fullName>
    </alternativeName>
    <alternativeName>
        <fullName evidence="17">Ubiquitin carrier protein Z</fullName>
    </alternativeName>
    <alternativeName>
        <fullName evidence="16">Ubiquitin-protein ligase Z</fullName>
    </alternativeName>
</protein>
<evidence type="ECO:0000256" key="4">
    <source>
        <dbReference type="ARBA" id="ARBA00022490"/>
    </source>
</evidence>
<dbReference type="GO" id="GO:0008270">
    <property type="term" value="F:zinc ion binding"/>
    <property type="evidence" value="ECO:0007669"/>
    <property type="project" value="UniProtKB-KW"/>
</dbReference>
<dbReference type="GO" id="GO:0061631">
    <property type="term" value="F:ubiquitin conjugating enzyme activity"/>
    <property type="evidence" value="ECO:0007669"/>
    <property type="project" value="UniProtKB-EC"/>
</dbReference>
<name>A0AA36N5E8_9DINO</name>
<keyword evidence="8" id="KW-0547">Nucleotide-binding</keyword>
<dbReference type="Pfam" id="PF12906">
    <property type="entry name" value="RINGv"/>
    <property type="match status" value="1"/>
</dbReference>
<keyword evidence="12" id="KW-0067">ATP-binding</keyword>
<dbReference type="Pfam" id="PF00179">
    <property type="entry name" value="UQ_con"/>
    <property type="match status" value="1"/>
</dbReference>
<evidence type="ECO:0000259" key="22">
    <source>
        <dbReference type="PROSITE" id="PS51292"/>
    </source>
</evidence>
<dbReference type="AlphaFoldDB" id="A0AA36N5E8"/>
<dbReference type="EMBL" id="CAUJNA010003024">
    <property type="protein sequence ID" value="CAJ1395017.1"/>
    <property type="molecule type" value="Genomic_DNA"/>
</dbReference>
<dbReference type="GO" id="GO:0005634">
    <property type="term" value="C:nucleus"/>
    <property type="evidence" value="ECO:0007669"/>
    <property type="project" value="UniProtKB-SubCell"/>
</dbReference>
<feature type="region of interest" description="Disordered" evidence="19">
    <location>
        <begin position="499"/>
        <end position="543"/>
    </location>
</feature>
<evidence type="ECO:0000256" key="1">
    <source>
        <dbReference type="ARBA" id="ARBA00004123"/>
    </source>
</evidence>
<keyword evidence="7" id="KW-0479">Metal-binding</keyword>
<sequence>MVPDWDPLALAQRQVSVKFPLSCLRRVSAEVAELKKEPLPGAFVCPDENIATLVHALLQGPEGTPYELGLFHFMIYAKPNYPHEPPLARLMTTGKGQVRFNPQFYTSGKVCLSILHTWPGPSWNPSFTLRVVVLQLQALMNEMPALNEPGVMIMSNPEDYNAYLRHETLRAALQIYQEAEAEEQAMPRELAEKVCELVRQNAGKLEARCRDLAAQVPDKTLLPGVPSGVQANYSGMAQHFRSLRPDAEREEEVEEAECRICGSGREDGELLEPCGCSGSMAHVHRACAAEWIRRNNSPLCPICGQAYSDRKLRALGMMGRYKLRCQELGKFFRCLGIAVACLLLHLASSSGLPVEIAPWELHRWQVQPAPRRPEAEALAKARQERLNRWTASDPPKRSEPMEESVFWEPDDGNVKDYRFTPPYRIRGTWLLPALHLREKWREPLVEELIFHPLTPWSSRTLPVPVRFEAMVRHLQEARLFPQRPRGLRRVMDHWEAQMAQEQVRRQGSRQDSPVTPRAAAGGTSGSRRGCGAACARPWSPLPR</sequence>
<evidence type="ECO:0000256" key="2">
    <source>
        <dbReference type="ARBA" id="ARBA00004496"/>
    </source>
</evidence>
<feature type="domain" description="RING-CH-type" evidence="22">
    <location>
        <begin position="250"/>
        <end position="310"/>
    </location>
</feature>
<keyword evidence="13" id="KW-0539">Nucleus</keyword>
<reference evidence="23" key="1">
    <citation type="submission" date="2023-08" db="EMBL/GenBank/DDBJ databases">
        <authorList>
            <person name="Chen Y."/>
            <person name="Shah S."/>
            <person name="Dougan E. K."/>
            <person name="Thang M."/>
            <person name="Chan C."/>
        </authorList>
    </citation>
    <scope>NUCLEOTIDE SEQUENCE</scope>
</reference>
<dbReference type="InterPro" id="IPR000608">
    <property type="entry name" value="UBC"/>
</dbReference>
<comment type="subcellular location">
    <subcellularLocation>
        <location evidence="2">Cytoplasm</location>
    </subcellularLocation>
    <subcellularLocation>
        <location evidence="1">Nucleus</location>
    </subcellularLocation>
</comment>
<dbReference type="CDD" id="cd16495">
    <property type="entry name" value="RING_CH-C4HC3_MARCH"/>
    <property type="match status" value="1"/>
</dbReference>